<dbReference type="Proteomes" id="UP000092743">
    <property type="component" value="Plasmid p109822"/>
</dbReference>
<reference evidence="1 2" key="1">
    <citation type="submission" date="2016-04" db="EMBL/GenBank/DDBJ databases">
        <title>High quality genome of the nematocidal Bacillus thuringiensis MYBT18246.</title>
        <authorList>
            <person name="Hollensteiner J."/>
            <person name="Poehlein A."/>
            <person name="Sproeer C."/>
            <person name="Bunk B."/>
            <person name="Rosenstiel P."/>
            <person name="Schulenburg H."/>
            <person name="Liesegang H."/>
        </authorList>
    </citation>
    <scope>NUCLEOTIDE SEQUENCE [LARGE SCALE GENOMIC DNA]</scope>
    <source>
        <strain evidence="1 2">MYBT18246</strain>
        <plasmid evidence="1 2">p109822</plasmid>
    </source>
</reference>
<protein>
    <submittedName>
        <fullName evidence="1">Uncharacterized protein</fullName>
    </submittedName>
</protein>
<sequence length="81" mass="9581">MTTVPNNVVESILVAIDDKMREIELILMKLIIKFNNQTLQSVKYELLEIETWLNFLQKNNFNKPLVNDLLLQLQIINKILR</sequence>
<geneLocation type="plasmid" evidence="1 2">
    <name>p109822</name>
</geneLocation>
<organism evidence="1 2">
    <name type="scientific">Bacillus thuringiensis</name>
    <dbReference type="NCBI Taxonomy" id="1428"/>
    <lineage>
        <taxon>Bacteria</taxon>
        <taxon>Bacillati</taxon>
        <taxon>Bacillota</taxon>
        <taxon>Bacilli</taxon>
        <taxon>Bacillales</taxon>
        <taxon>Bacillaceae</taxon>
        <taxon>Bacillus</taxon>
        <taxon>Bacillus cereus group</taxon>
    </lineage>
</organism>
<keyword evidence="1" id="KW-0614">Plasmid</keyword>
<dbReference type="AlphaFoldDB" id="A0A9W3X4D4"/>
<gene>
    <name evidence="1" type="ORF">BT246_69410</name>
</gene>
<proteinExistence type="predicted"/>
<accession>A0A9W3X4D4</accession>
<dbReference type="RefSeq" id="WP_065486913.1">
    <property type="nucleotide sequence ID" value="NZ_CP015355.1"/>
</dbReference>
<dbReference type="EMBL" id="CP015355">
    <property type="protein sequence ID" value="ANS52232.1"/>
    <property type="molecule type" value="Genomic_DNA"/>
</dbReference>
<name>A0A9W3X4D4_BACTU</name>
<evidence type="ECO:0000313" key="2">
    <source>
        <dbReference type="Proteomes" id="UP000092743"/>
    </source>
</evidence>
<evidence type="ECO:0000313" key="1">
    <source>
        <dbReference type="EMBL" id="ANS52232.1"/>
    </source>
</evidence>